<accession>A0AAD7BME1</accession>
<proteinExistence type="predicted"/>
<keyword evidence="2" id="KW-1185">Reference proteome</keyword>
<organism evidence="1 2">
    <name type="scientific">Mycena rosella</name>
    <name type="common">Pink bonnet</name>
    <name type="synonym">Agaricus rosellus</name>
    <dbReference type="NCBI Taxonomy" id="1033263"/>
    <lineage>
        <taxon>Eukaryota</taxon>
        <taxon>Fungi</taxon>
        <taxon>Dikarya</taxon>
        <taxon>Basidiomycota</taxon>
        <taxon>Agaricomycotina</taxon>
        <taxon>Agaricomycetes</taxon>
        <taxon>Agaricomycetidae</taxon>
        <taxon>Agaricales</taxon>
        <taxon>Marasmiineae</taxon>
        <taxon>Mycenaceae</taxon>
        <taxon>Mycena</taxon>
    </lineage>
</organism>
<dbReference type="Proteomes" id="UP001221757">
    <property type="component" value="Unassembled WGS sequence"/>
</dbReference>
<gene>
    <name evidence="1" type="ORF">B0H17DRAFT_1218880</name>
</gene>
<evidence type="ECO:0000313" key="1">
    <source>
        <dbReference type="EMBL" id="KAJ7625156.1"/>
    </source>
</evidence>
<comment type="caution">
    <text evidence="1">The sequence shown here is derived from an EMBL/GenBank/DDBJ whole genome shotgun (WGS) entry which is preliminary data.</text>
</comment>
<sequence length="213" mass="22054">MPRMMAASSVNQIDCGLCSKRAHISYILPLRASALQRGPVAQSTVLAPGAAPASIPRIAPSLHGITPSPVSVFTAASYVSTYTLTTSPSVSLSPLLPASLLSKWPPLTHPSICALAVSSTDSSQLNSASPIQFDPKSTPGRVALFAVLAILRARLLGILRPSRSVTIPALNIGSAALQTTQDLVNRTLNVSLIMLGGARQASALRVATQSTPV</sequence>
<name>A0AAD7BME1_MYCRO</name>
<dbReference type="AlphaFoldDB" id="A0AAD7BME1"/>
<reference evidence="1" key="1">
    <citation type="submission" date="2023-03" db="EMBL/GenBank/DDBJ databases">
        <title>Massive genome expansion in bonnet fungi (Mycena s.s.) driven by repeated elements and novel gene families across ecological guilds.</title>
        <authorList>
            <consortium name="Lawrence Berkeley National Laboratory"/>
            <person name="Harder C.B."/>
            <person name="Miyauchi S."/>
            <person name="Viragh M."/>
            <person name="Kuo A."/>
            <person name="Thoen E."/>
            <person name="Andreopoulos B."/>
            <person name="Lu D."/>
            <person name="Skrede I."/>
            <person name="Drula E."/>
            <person name="Henrissat B."/>
            <person name="Morin E."/>
            <person name="Kohler A."/>
            <person name="Barry K."/>
            <person name="LaButti K."/>
            <person name="Morin E."/>
            <person name="Salamov A."/>
            <person name="Lipzen A."/>
            <person name="Mereny Z."/>
            <person name="Hegedus B."/>
            <person name="Baldrian P."/>
            <person name="Stursova M."/>
            <person name="Weitz H."/>
            <person name="Taylor A."/>
            <person name="Grigoriev I.V."/>
            <person name="Nagy L.G."/>
            <person name="Martin F."/>
            <person name="Kauserud H."/>
        </authorList>
    </citation>
    <scope>NUCLEOTIDE SEQUENCE</scope>
    <source>
        <strain evidence="1">CBHHK067</strain>
    </source>
</reference>
<evidence type="ECO:0000313" key="2">
    <source>
        <dbReference type="Proteomes" id="UP001221757"/>
    </source>
</evidence>
<dbReference type="EMBL" id="JARKIE010000609">
    <property type="protein sequence ID" value="KAJ7625156.1"/>
    <property type="molecule type" value="Genomic_DNA"/>
</dbReference>
<protein>
    <submittedName>
        <fullName evidence="1">Uncharacterized protein</fullName>
    </submittedName>
</protein>